<keyword evidence="3 5" id="KW-0479">Metal-binding</keyword>
<evidence type="ECO:0000256" key="1">
    <source>
        <dbReference type="ARBA" id="ARBA00001971"/>
    </source>
</evidence>
<reference evidence="7 8" key="1">
    <citation type="journal article" date="2012" name="Eukaryot. Cell">
        <title>Genome sequence of the fungus Glarea lozoyensis: the first genome sequence of a species from the Helotiaceae family.</title>
        <authorList>
            <person name="Youssar L."/>
            <person name="Gruening B.A."/>
            <person name="Erxleben A."/>
            <person name="Guenther S."/>
            <person name="Huettel W."/>
        </authorList>
    </citation>
    <scope>NUCLEOTIDE SEQUENCE [LARGE SCALE GENOMIC DNA]</scope>
    <source>
        <strain evidence="8">ATCC 74030 / MF5533</strain>
    </source>
</reference>
<organism evidence="7 8">
    <name type="scientific">Glarea lozoyensis (strain ATCC 74030 / MF5533)</name>
    <dbReference type="NCBI Taxonomy" id="1104152"/>
    <lineage>
        <taxon>Eukaryota</taxon>
        <taxon>Fungi</taxon>
        <taxon>Dikarya</taxon>
        <taxon>Ascomycota</taxon>
        <taxon>Pezizomycotina</taxon>
        <taxon>Leotiomycetes</taxon>
        <taxon>Helotiales</taxon>
        <taxon>Helotiaceae</taxon>
        <taxon>Glarea</taxon>
    </lineage>
</organism>
<dbReference type="InterPro" id="IPR017972">
    <property type="entry name" value="Cyt_P450_CS"/>
</dbReference>
<evidence type="ECO:0000256" key="4">
    <source>
        <dbReference type="ARBA" id="ARBA00023004"/>
    </source>
</evidence>
<feature type="binding site" description="axial binding residue" evidence="5">
    <location>
        <position position="270"/>
    </location>
    <ligand>
        <name>heme</name>
        <dbReference type="ChEBI" id="CHEBI:30413"/>
    </ligand>
    <ligandPart>
        <name>Fe</name>
        <dbReference type="ChEBI" id="CHEBI:18248"/>
    </ligandPart>
</feature>
<dbReference type="GO" id="GO:0008168">
    <property type="term" value="F:methyltransferase activity"/>
    <property type="evidence" value="ECO:0007669"/>
    <property type="project" value="UniProtKB-KW"/>
</dbReference>
<dbReference type="EMBL" id="AGUE01000032">
    <property type="protein sequence ID" value="EHL02169.1"/>
    <property type="molecule type" value="Genomic_DNA"/>
</dbReference>
<proteinExistence type="inferred from homology"/>
<gene>
    <name evidence="7" type="ORF">M7I_1763</name>
</gene>
<dbReference type="InParanoid" id="H0EH28"/>
<sequence>MIGAGSAFKKADWYIAVTDCGWGGPDRLSLLGEKNMEKYRLQRRNLGPAYTVDAVKDYEENLDSILEQNINTMREQSGTAYDLDNFLNFFTSGTSKSLLKSQVDDGTIGGIHHAWIVSEPVFQRYYVVLMMNRGTQILTNHPGCQQKVHAEIDQAHRDGELPAGKVLKVRDIQDHLPYLNACLKESMRLHSVVGMPLPRAVPEGGVTLEGYMIPAGTTVGINSWVLGRDKSLYSEDAEEWRPERWLEYSSEKLKQLESYNFSFGAGARSCPGKRRISLALKFLVP</sequence>
<dbReference type="AlphaFoldDB" id="H0EH28"/>
<dbReference type="PANTHER" id="PTHR24305">
    <property type="entry name" value="CYTOCHROME P450"/>
    <property type="match status" value="1"/>
</dbReference>
<evidence type="ECO:0000313" key="8">
    <source>
        <dbReference type="Proteomes" id="UP000005446"/>
    </source>
</evidence>
<dbReference type="OrthoDB" id="3934656at2759"/>
<evidence type="ECO:0000256" key="3">
    <source>
        <dbReference type="ARBA" id="ARBA00022723"/>
    </source>
</evidence>
<dbReference type="GO" id="GO:0005506">
    <property type="term" value="F:iron ion binding"/>
    <property type="evidence" value="ECO:0007669"/>
    <property type="project" value="InterPro"/>
</dbReference>
<dbReference type="GO" id="GO:0016705">
    <property type="term" value="F:oxidoreductase activity, acting on paired donors, with incorporation or reduction of molecular oxygen"/>
    <property type="evidence" value="ECO:0007669"/>
    <property type="project" value="InterPro"/>
</dbReference>
<comment type="cofactor">
    <cofactor evidence="1 5">
        <name>heme</name>
        <dbReference type="ChEBI" id="CHEBI:30413"/>
    </cofactor>
</comment>
<dbReference type="HOGENOM" id="CLU_976770_0_0_1"/>
<evidence type="ECO:0000256" key="2">
    <source>
        <dbReference type="ARBA" id="ARBA00010617"/>
    </source>
</evidence>
<keyword evidence="6" id="KW-0560">Oxidoreductase</keyword>
<evidence type="ECO:0000313" key="7">
    <source>
        <dbReference type="EMBL" id="EHL02169.1"/>
    </source>
</evidence>
<name>H0EH28_GLAL7</name>
<dbReference type="InterPro" id="IPR001128">
    <property type="entry name" value="Cyt_P450"/>
</dbReference>
<dbReference type="PRINTS" id="PR00385">
    <property type="entry name" value="P450"/>
</dbReference>
<keyword evidence="7" id="KW-0489">Methyltransferase</keyword>
<dbReference type="InterPro" id="IPR036396">
    <property type="entry name" value="Cyt_P450_sf"/>
</dbReference>
<dbReference type="Gene3D" id="1.10.630.10">
    <property type="entry name" value="Cytochrome P450"/>
    <property type="match status" value="1"/>
</dbReference>
<dbReference type="PANTHER" id="PTHR24305:SF232">
    <property type="entry name" value="P450, PUTATIVE (EUROFUNG)-RELATED"/>
    <property type="match status" value="1"/>
</dbReference>
<dbReference type="GO" id="GO:0004497">
    <property type="term" value="F:monooxygenase activity"/>
    <property type="evidence" value="ECO:0007669"/>
    <property type="project" value="UniProtKB-KW"/>
</dbReference>
<keyword evidence="7" id="KW-0808">Transferase</keyword>
<dbReference type="Pfam" id="PF00067">
    <property type="entry name" value="p450"/>
    <property type="match status" value="1"/>
</dbReference>
<protein>
    <submittedName>
        <fullName evidence="7">Putative Pisatin demethylase</fullName>
    </submittedName>
</protein>
<dbReference type="GO" id="GO:0032259">
    <property type="term" value="P:methylation"/>
    <property type="evidence" value="ECO:0007669"/>
    <property type="project" value="UniProtKB-KW"/>
</dbReference>
<dbReference type="Proteomes" id="UP000005446">
    <property type="component" value="Unassembled WGS sequence"/>
</dbReference>
<evidence type="ECO:0000256" key="6">
    <source>
        <dbReference type="RuleBase" id="RU000461"/>
    </source>
</evidence>
<dbReference type="PRINTS" id="PR00465">
    <property type="entry name" value="EP450IV"/>
</dbReference>
<dbReference type="GO" id="GO:0020037">
    <property type="term" value="F:heme binding"/>
    <property type="evidence" value="ECO:0007669"/>
    <property type="project" value="InterPro"/>
</dbReference>
<accession>H0EH28</accession>
<keyword evidence="6" id="KW-0503">Monooxygenase</keyword>
<comment type="caution">
    <text evidence="7">The sequence shown here is derived from an EMBL/GenBank/DDBJ whole genome shotgun (WGS) entry which is preliminary data.</text>
</comment>
<dbReference type="SUPFAM" id="SSF48264">
    <property type="entry name" value="Cytochrome P450"/>
    <property type="match status" value="1"/>
</dbReference>
<keyword evidence="5 6" id="KW-0349">Heme</keyword>
<keyword evidence="8" id="KW-1185">Reference proteome</keyword>
<comment type="similarity">
    <text evidence="2 6">Belongs to the cytochrome P450 family.</text>
</comment>
<dbReference type="PROSITE" id="PS00086">
    <property type="entry name" value="CYTOCHROME_P450"/>
    <property type="match status" value="1"/>
</dbReference>
<dbReference type="InterPro" id="IPR050121">
    <property type="entry name" value="Cytochrome_P450_monoxygenase"/>
</dbReference>
<evidence type="ECO:0000256" key="5">
    <source>
        <dbReference type="PIRSR" id="PIRSR602403-1"/>
    </source>
</evidence>
<keyword evidence="4 5" id="KW-0408">Iron</keyword>
<dbReference type="InterPro" id="IPR002403">
    <property type="entry name" value="Cyt_P450_E_grp-IV"/>
</dbReference>